<reference evidence="2 3" key="1">
    <citation type="submission" date="2016-10" db="EMBL/GenBank/DDBJ databases">
        <authorList>
            <person name="de Groot N.N."/>
        </authorList>
    </citation>
    <scope>NUCLEOTIDE SEQUENCE [LARGE SCALE GENOMIC DNA]</scope>
    <source>
        <strain evidence="2 3">CGMCC 1.9113</strain>
    </source>
</reference>
<dbReference type="InterPro" id="IPR010108">
    <property type="entry name" value="Lycopene_cyclase_b/e"/>
</dbReference>
<name>A0A1I5TK23_9SPHN</name>
<proteinExistence type="inferred from homology"/>
<dbReference type="OrthoDB" id="5793379at2"/>
<dbReference type="InterPro" id="IPR008461">
    <property type="entry name" value="CrtY"/>
</dbReference>
<dbReference type="InterPro" id="IPR036188">
    <property type="entry name" value="FAD/NAD-bd_sf"/>
</dbReference>
<dbReference type="GO" id="GO:0016117">
    <property type="term" value="P:carotenoid biosynthetic process"/>
    <property type="evidence" value="ECO:0007669"/>
    <property type="project" value="InterPro"/>
</dbReference>
<dbReference type="Pfam" id="PF05834">
    <property type="entry name" value="Lycopene_cycl"/>
    <property type="match status" value="1"/>
</dbReference>
<keyword evidence="3" id="KW-1185">Reference proteome</keyword>
<evidence type="ECO:0000256" key="1">
    <source>
        <dbReference type="ARBA" id="ARBA00006599"/>
    </source>
</evidence>
<dbReference type="STRING" id="634430.SAMN04488241_10886"/>
<dbReference type="Proteomes" id="UP000199586">
    <property type="component" value="Unassembled WGS sequence"/>
</dbReference>
<evidence type="ECO:0000313" key="3">
    <source>
        <dbReference type="Proteomes" id="UP000199586"/>
    </source>
</evidence>
<gene>
    <name evidence="2" type="ORF">SAMN04488241_10886</name>
</gene>
<sequence>MAATIRCDVAIVGAGLAGGLLALALAARHPTLDLRLIDVADVVGGNHIWSFFGSDVAQADRWIVEPLVCHGWRAYDVAFPAHARTINQTYYSIESARLDAVVRARLPDRALMLGRKVAAVTPTTVTLADGDRIEATGVIDARGAADLGPLEAGWQKFVGRELVVPDGHGLERPVVMDATVTQLDGYRFVYCLPFSPTRVFVEDTYYSDSASLNHKAVSRRIDAYAAARGWQVAADADGATAWPRNEPLHEERGVLPVVMGGDFDAYWRSGGRHLAKAGMRAGLFHPTTGYSLPDAVRTAAAIARRTDFASAALHDATYALAKATWQARGFYRMLDTMLFRAAEPDERYRVLQRFYRLDPRLIGRFYAGQSTMGDKARVLMGRPPVPVGRAVRALIGSGAGAAR</sequence>
<organism evidence="2 3">
    <name type="scientific">Sphingomonas rubra</name>
    <dbReference type="NCBI Taxonomy" id="634430"/>
    <lineage>
        <taxon>Bacteria</taxon>
        <taxon>Pseudomonadati</taxon>
        <taxon>Pseudomonadota</taxon>
        <taxon>Alphaproteobacteria</taxon>
        <taxon>Sphingomonadales</taxon>
        <taxon>Sphingomonadaceae</taxon>
        <taxon>Sphingomonas</taxon>
    </lineage>
</organism>
<dbReference type="NCBIfam" id="TIGR01789">
    <property type="entry name" value="lycopene_cycl"/>
    <property type="match status" value="1"/>
</dbReference>
<dbReference type="Gene3D" id="3.50.50.60">
    <property type="entry name" value="FAD/NAD(P)-binding domain"/>
    <property type="match status" value="1"/>
</dbReference>
<protein>
    <submittedName>
        <fullName evidence="2">Lycopene beta-cyclase</fullName>
    </submittedName>
</protein>
<dbReference type="NCBIfam" id="TIGR01790">
    <property type="entry name" value="carotene-cycl"/>
    <property type="match status" value="1"/>
</dbReference>
<accession>A0A1I5TK23</accession>
<dbReference type="EMBL" id="FOXP01000008">
    <property type="protein sequence ID" value="SFP83211.1"/>
    <property type="molecule type" value="Genomic_DNA"/>
</dbReference>
<evidence type="ECO:0000313" key="2">
    <source>
        <dbReference type="EMBL" id="SFP83211.1"/>
    </source>
</evidence>
<comment type="similarity">
    <text evidence="1">Belongs to the lycopene cyclase family.</text>
</comment>
<dbReference type="AlphaFoldDB" id="A0A1I5TK23"/>
<dbReference type="GO" id="GO:0016705">
    <property type="term" value="F:oxidoreductase activity, acting on paired donors, with incorporation or reduction of molecular oxygen"/>
    <property type="evidence" value="ECO:0007669"/>
    <property type="project" value="InterPro"/>
</dbReference>
<dbReference type="RefSeq" id="WP_093333717.1">
    <property type="nucleotide sequence ID" value="NZ_FOXP01000008.1"/>
</dbReference>
<dbReference type="SUPFAM" id="SSF51905">
    <property type="entry name" value="FAD/NAD(P)-binding domain"/>
    <property type="match status" value="1"/>
</dbReference>
<dbReference type="GO" id="GO:0045436">
    <property type="term" value="F:lycopene beta cyclase activity"/>
    <property type="evidence" value="ECO:0007669"/>
    <property type="project" value="InterPro"/>
</dbReference>